<proteinExistence type="predicted"/>
<keyword evidence="4" id="KW-1185">Reference proteome</keyword>
<dbReference type="Gramene" id="Al_scaffold_0002_893">
    <property type="protein sequence ID" value="Al_scaffold_0002_893"/>
    <property type="gene ID" value="Al_scaffold_0002_893"/>
</dbReference>
<sequence>MKIKALDTDLPSFHRSSRPRLPELSEKCPLLEGRIADLEKEVREHKIIEEKNARAVNKANHIRDMTKEAEAGYNELEVTNLDLFKKL</sequence>
<dbReference type="Pfam" id="PF04642">
    <property type="entry name" value="DUF601"/>
    <property type="match status" value="1"/>
</dbReference>
<evidence type="ECO:0000256" key="2">
    <source>
        <dbReference type="SAM" id="MobiDB-lite"/>
    </source>
</evidence>
<gene>
    <name evidence="3" type="ORF">ARALYDRAFT_675743</name>
</gene>
<keyword evidence="1" id="KW-0175">Coiled coil</keyword>
<feature type="region of interest" description="Disordered" evidence="2">
    <location>
        <begin position="1"/>
        <end position="20"/>
    </location>
</feature>
<name>D7KQV7_ARALL</name>
<evidence type="ECO:0000313" key="4">
    <source>
        <dbReference type="Proteomes" id="UP000008694"/>
    </source>
</evidence>
<organism evidence="4">
    <name type="scientific">Arabidopsis lyrata subsp. lyrata</name>
    <name type="common">Lyre-leaved rock-cress</name>
    <dbReference type="NCBI Taxonomy" id="81972"/>
    <lineage>
        <taxon>Eukaryota</taxon>
        <taxon>Viridiplantae</taxon>
        <taxon>Streptophyta</taxon>
        <taxon>Embryophyta</taxon>
        <taxon>Tracheophyta</taxon>
        <taxon>Spermatophyta</taxon>
        <taxon>Magnoliopsida</taxon>
        <taxon>eudicotyledons</taxon>
        <taxon>Gunneridae</taxon>
        <taxon>Pentapetalae</taxon>
        <taxon>rosids</taxon>
        <taxon>malvids</taxon>
        <taxon>Brassicales</taxon>
        <taxon>Brassicaceae</taxon>
        <taxon>Camelineae</taxon>
        <taxon>Arabidopsis</taxon>
    </lineage>
</organism>
<dbReference type="EMBL" id="GL348714">
    <property type="protein sequence ID" value="EFH63078.1"/>
    <property type="molecule type" value="Genomic_DNA"/>
</dbReference>
<evidence type="ECO:0000256" key="1">
    <source>
        <dbReference type="SAM" id="Coils"/>
    </source>
</evidence>
<dbReference type="Proteomes" id="UP000008694">
    <property type="component" value="Unassembled WGS sequence"/>
</dbReference>
<evidence type="ECO:0000313" key="3">
    <source>
        <dbReference type="EMBL" id="EFH63078.1"/>
    </source>
</evidence>
<accession>D7KQV7</accession>
<dbReference type="HOGENOM" id="CLU_2486386_0_0_1"/>
<dbReference type="InterPro" id="IPR006736">
    <property type="entry name" value="DUF601"/>
</dbReference>
<dbReference type="AlphaFoldDB" id="D7KQV7"/>
<reference evidence="4" key="1">
    <citation type="journal article" date="2011" name="Nat. Genet.">
        <title>The Arabidopsis lyrata genome sequence and the basis of rapid genome size change.</title>
        <authorList>
            <person name="Hu T.T."/>
            <person name="Pattyn P."/>
            <person name="Bakker E.G."/>
            <person name="Cao J."/>
            <person name="Cheng J.-F."/>
            <person name="Clark R.M."/>
            <person name="Fahlgren N."/>
            <person name="Fawcett J.A."/>
            <person name="Grimwood J."/>
            <person name="Gundlach H."/>
            <person name="Haberer G."/>
            <person name="Hollister J.D."/>
            <person name="Ossowski S."/>
            <person name="Ottilar R.P."/>
            <person name="Salamov A.A."/>
            <person name="Schneeberger K."/>
            <person name="Spannagl M."/>
            <person name="Wang X."/>
            <person name="Yang L."/>
            <person name="Nasrallah M.E."/>
            <person name="Bergelson J."/>
            <person name="Carrington J.C."/>
            <person name="Gaut B.S."/>
            <person name="Schmutz J."/>
            <person name="Mayer K.F.X."/>
            <person name="Van de Peer Y."/>
            <person name="Grigoriev I.V."/>
            <person name="Nordborg M."/>
            <person name="Weigel D."/>
            <person name="Guo Y.-L."/>
        </authorList>
    </citation>
    <scope>NUCLEOTIDE SEQUENCE [LARGE SCALE GENOMIC DNA]</scope>
    <source>
        <strain evidence="4">cv. MN47</strain>
    </source>
</reference>
<feature type="coiled-coil region" evidence="1">
    <location>
        <begin position="21"/>
        <end position="58"/>
    </location>
</feature>
<protein>
    <submittedName>
        <fullName evidence="3">Predicted protein</fullName>
    </submittedName>
</protein>